<accession>A0A0V0XD66</accession>
<evidence type="ECO:0000313" key="2">
    <source>
        <dbReference type="Proteomes" id="UP000054815"/>
    </source>
</evidence>
<evidence type="ECO:0000313" key="1">
    <source>
        <dbReference type="EMBL" id="KRX85985.1"/>
    </source>
</evidence>
<reference evidence="1 2" key="1">
    <citation type="submission" date="2015-01" db="EMBL/GenBank/DDBJ databases">
        <title>Evolution of Trichinella species and genotypes.</title>
        <authorList>
            <person name="Korhonen P.K."/>
            <person name="Edoardo P."/>
            <person name="Giuseppe L.R."/>
            <person name="Gasser R.B."/>
        </authorList>
    </citation>
    <scope>NUCLEOTIDE SEQUENCE [LARGE SCALE GENOMIC DNA]</scope>
    <source>
        <strain evidence="1">ISS141</strain>
    </source>
</reference>
<gene>
    <name evidence="1" type="ORF">T4E_8026</name>
</gene>
<dbReference type="AlphaFoldDB" id="A0A0V0XD66"/>
<protein>
    <submittedName>
        <fullName evidence="1">Uncharacterized protein</fullName>
    </submittedName>
</protein>
<comment type="caution">
    <text evidence="1">The sequence shown here is derived from an EMBL/GenBank/DDBJ whole genome shotgun (WGS) entry which is preliminary data.</text>
</comment>
<dbReference type="EMBL" id="JYDU01000551">
    <property type="protein sequence ID" value="KRX85985.1"/>
    <property type="molecule type" value="Genomic_DNA"/>
</dbReference>
<dbReference type="Proteomes" id="UP000054815">
    <property type="component" value="Unassembled WGS sequence"/>
</dbReference>
<sequence>MNCEKNGRKYCARLPNLNEYLTEMPKIFSSLKIKHSGSIKRKYQIYYYPSKVVSDDT</sequence>
<organism evidence="1 2">
    <name type="scientific">Trichinella pseudospiralis</name>
    <name type="common">Parasitic roundworm</name>
    <dbReference type="NCBI Taxonomy" id="6337"/>
    <lineage>
        <taxon>Eukaryota</taxon>
        <taxon>Metazoa</taxon>
        <taxon>Ecdysozoa</taxon>
        <taxon>Nematoda</taxon>
        <taxon>Enoplea</taxon>
        <taxon>Dorylaimia</taxon>
        <taxon>Trichinellida</taxon>
        <taxon>Trichinellidae</taxon>
        <taxon>Trichinella</taxon>
    </lineage>
</organism>
<proteinExistence type="predicted"/>
<name>A0A0V0XD66_TRIPS</name>